<comment type="subcellular location">
    <subcellularLocation>
        <location evidence="1">Secreted</location>
    </subcellularLocation>
</comment>
<comment type="similarity">
    <text evidence="2">Belongs to the elicitin family.</text>
</comment>
<keyword evidence="7" id="KW-0812">Transmembrane</keyword>
<gene>
    <name evidence="9" type="ORF">PF004_g8025</name>
    <name evidence="8" type="ORF">PF005_g2109</name>
    <name evidence="10" type="ORF">PF008_g602</name>
</gene>
<dbReference type="Proteomes" id="UP000486351">
    <property type="component" value="Unassembled WGS sequence"/>
</dbReference>
<evidence type="ECO:0000313" key="11">
    <source>
        <dbReference type="Proteomes" id="UP000433483"/>
    </source>
</evidence>
<protein>
    <recommendedName>
        <fullName evidence="14">Elicitin-like protein</fullName>
    </recommendedName>
</protein>
<reference evidence="8 11" key="1">
    <citation type="submission" date="2018-08" db="EMBL/GenBank/DDBJ databases">
        <title>Genomic investigation of the strawberry pathogen Phytophthora fragariae indicates pathogenicity is determined by transcriptional variation in three key races.</title>
        <authorList>
            <person name="Adams T.M."/>
            <person name="Armitage A.D."/>
            <person name="Sobczyk M.K."/>
            <person name="Bates H.J."/>
            <person name="Dunwell J.M."/>
            <person name="Nellist C.F."/>
            <person name="Harrison R.J."/>
        </authorList>
    </citation>
    <scope>NUCLEOTIDE SEQUENCE [LARGE SCALE GENOMIC DNA]</scope>
    <source>
        <strain evidence="9 12">BC-23</strain>
        <strain evidence="8 11">NOV-27</strain>
        <strain evidence="10 13">NOV-77</strain>
    </source>
</reference>
<keyword evidence="4" id="KW-0928">Hypersensitive response elicitation</keyword>
<evidence type="ECO:0000256" key="3">
    <source>
        <dbReference type="ARBA" id="ARBA00022525"/>
    </source>
</evidence>
<evidence type="ECO:0000256" key="1">
    <source>
        <dbReference type="ARBA" id="ARBA00004613"/>
    </source>
</evidence>
<name>A0A6A3ZEW1_9STRA</name>
<organism evidence="8 11">
    <name type="scientific">Phytophthora fragariae</name>
    <dbReference type="NCBI Taxonomy" id="53985"/>
    <lineage>
        <taxon>Eukaryota</taxon>
        <taxon>Sar</taxon>
        <taxon>Stramenopiles</taxon>
        <taxon>Oomycota</taxon>
        <taxon>Peronosporomycetes</taxon>
        <taxon>Peronosporales</taxon>
        <taxon>Peronosporaceae</taxon>
        <taxon>Phytophthora</taxon>
    </lineage>
</organism>
<comment type="caution">
    <text evidence="8">The sequence shown here is derived from an EMBL/GenBank/DDBJ whole genome shotgun (WGS) entry which is preliminary data.</text>
</comment>
<evidence type="ECO:0000313" key="8">
    <source>
        <dbReference type="EMBL" id="KAE9233993.1"/>
    </source>
</evidence>
<evidence type="ECO:0000256" key="5">
    <source>
        <dbReference type="ARBA" id="ARBA00023157"/>
    </source>
</evidence>
<dbReference type="EMBL" id="QXGC01000364">
    <property type="protein sequence ID" value="KAE9239255.1"/>
    <property type="molecule type" value="Genomic_DNA"/>
</dbReference>
<dbReference type="GO" id="GO:0052040">
    <property type="term" value="P:symbiont-mediated perturbation of host programmed cell death"/>
    <property type="evidence" value="ECO:0007669"/>
    <property type="project" value="UniProtKB-KW"/>
</dbReference>
<evidence type="ECO:0008006" key="14">
    <source>
        <dbReference type="Google" id="ProtNLM"/>
    </source>
</evidence>
<proteinExistence type="inferred from homology"/>
<accession>A0A6A3ZEW1</accession>
<keyword evidence="11" id="KW-1185">Reference proteome</keyword>
<dbReference type="GO" id="GO:0005576">
    <property type="term" value="C:extracellular region"/>
    <property type="evidence" value="ECO:0007669"/>
    <property type="project" value="UniProtKB-SubCell"/>
</dbReference>
<dbReference type="AlphaFoldDB" id="A0A6A3ZEW1"/>
<keyword evidence="5" id="KW-1015">Disulfide bond</keyword>
<feature type="region of interest" description="Disordered" evidence="6">
    <location>
        <begin position="145"/>
        <end position="189"/>
    </location>
</feature>
<keyword evidence="7" id="KW-0472">Membrane</keyword>
<evidence type="ECO:0000313" key="9">
    <source>
        <dbReference type="EMBL" id="KAE9239255.1"/>
    </source>
</evidence>
<dbReference type="InterPro" id="IPR036470">
    <property type="entry name" value="Elicitin_sf"/>
</dbReference>
<dbReference type="Gene3D" id="1.10.239.10">
    <property type="entry name" value="Elicitin domain"/>
    <property type="match status" value="1"/>
</dbReference>
<dbReference type="EMBL" id="QXGB01000054">
    <property type="protein sequence ID" value="KAE9233993.1"/>
    <property type="molecule type" value="Genomic_DNA"/>
</dbReference>
<evidence type="ECO:0000256" key="6">
    <source>
        <dbReference type="SAM" id="MobiDB-lite"/>
    </source>
</evidence>
<sequence length="213" mass="21150">MTLGLNPKPHHMVSPQKHTRTLFLEVFEQQQTAPSINFTIPHLTSSSTLRLALASPVFATDCPTEALLGLASNTNLATCQTETGVSVATISSLTDKQIAAICKSSACMGLMADVAAMGLGDCTIPGSSVTVKTDVLDKVSAVCGGSGSATSTGSTGSAGSSSTSGAATVGDNSGSSKSDKVVGGSTTGSSGAATMTVGFVSTFAIAAVAMMLF</sequence>
<evidence type="ECO:0000313" key="13">
    <source>
        <dbReference type="Proteomes" id="UP000486351"/>
    </source>
</evidence>
<evidence type="ECO:0000313" key="10">
    <source>
        <dbReference type="EMBL" id="KAE9361854.1"/>
    </source>
</evidence>
<keyword evidence="7" id="KW-1133">Transmembrane helix</keyword>
<evidence type="ECO:0000256" key="4">
    <source>
        <dbReference type="ARBA" id="ARBA00022978"/>
    </source>
</evidence>
<dbReference type="SUPFAM" id="SSF48647">
    <property type="entry name" value="Fungal elicitin"/>
    <property type="match status" value="1"/>
</dbReference>
<feature type="transmembrane region" description="Helical" evidence="7">
    <location>
        <begin position="192"/>
        <end position="212"/>
    </location>
</feature>
<dbReference type="InterPro" id="IPR002200">
    <property type="entry name" value="Elicitin"/>
</dbReference>
<dbReference type="Proteomes" id="UP000433483">
    <property type="component" value="Unassembled WGS sequence"/>
</dbReference>
<dbReference type="Proteomes" id="UP000476176">
    <property type="component" value="Unassembled WGS sequence"/>
</dbReference>
<keyword evidence="3" id="KW-0964">Secreted</keyword>
<evidence type="ECO:0000313" key="12">
    <source>
        <dbReference type="Proteomes" id="UP000476176"/>
    </source>
</evidence>
<evidence type="ECO:0000256" key="2">
    <source>
        <dbReference type="ARBA" id="ARBA00009544"/>
    </source>
</evidence>
<dbReference type="EMBL" id="QXFY01000013">
    <property type="protein sequence ID" value="KAE9361854.1"/>
    <property type="molecule type" value="Genomic_DNA"/>
</dbReference>
<dbReference type="SMART" id="SM01187">
    <property type="entry name" value="Elicitin"/>
    <property type="match status" value="1"/>
</dbReference>
<dbReference type="OrthoDB" id="128236at2759"/>
<dbReference type="Pfam" id="PF00964">
    <property type="entry name" value="Elicitin"/>
    <property type="match status" value="1"/>
</dbReference>
<evidence type="ECO:0000256" key="7">
    <source>
        <dbReference type="SAM" id="Phobius"/>
    </source>
</evidence>